<evidence type="ECO:0000313" key="2">
    <source>
        <dbReference type="Proteomes" id="UP000253498"/>
    </source>
</evidence>
<evidence type="ECO:0000313" key="1">
    <source>
        <dbReference type="EMBL" id="RBT69650.1"/>
    </source>
</evidence>
<reference evidence="1 2" key="1">
    <citation type="submission" date="2015-06" db="EMBL/GenBank/DDBJ databases">
        <title>The Genome Sequence of Enterococcus hirae 88EA1.</title>
        <authorList>
            <consortium name="The Broad Institute Genomics Platform"/>
            <consortium name="The Broad Institute Genome Sequencing Center for Infectious Disease"/>
            <person name="Earl A.M."/>
            <person name="Van Tyne D."/>
            <person name="Lebreton F."/>
            <person name="Saavedra J.T."/>
            <person name="Gilmore M.S."/>
            <person name="Manson McGuire A."/>
            <person name="Clock S."/>
            <person name="Crupain M."/>
            <person name="Rangan U."/>
            <person name="Young S."/>
            <person name="Abouelleil A."/>
            <person name="Cao P."/>
            <person name="Chapman S.B."/>
            <person name="Griggs A."/>
            <person name="Priest M."/>
            <person name="Shea T."/>
            <person name="Wortman J."/>
            <person name="Nusbaum C."/>
            <person name="Birren B."/>
        </authorList>
    </citation>
    <scope>NUCLEOTIDE SEQUENCE [LARGE SCALE GENOMIC DNA]</scope>
    <source>
        <strain evidence="1 2">88EA1</strain>
    </source>
</reference>
<dbReference type="EMBL" id="LESJ01000003">
    <property type="protein sequence ID" value="RBT69650.1"/>
    <property type="molecule type" value="Genomic_DNA"/>
</dbReference>
<comment type="caution">
    <text evidence="1">The sequence shown here is derived from an EMBL/GenBank/DDBJ whole genome shotgun (WGS) entry which is preliminary data.</text>
</comment>
<sequence>MNLSMGSHSFDVNRWIQCFEQLGVINGWQFLKENSKTQGYNLQDLKNIMAGLDSQEITSGTSSRRYINERIINSESDR</sequence>
<dbReference type="RefSeq" id="WP_010719226.1">
    <property type="nucleotide sequence ID" value="NZ_JAMWKA010000001.1"/>
</dbReference>
<accession>A0AB37ICD2</accession>
<proteinExistence type="predicted"/>
<gene>
    <name evidence="1" type="ORF">EB03_00697</name>
</gene>
<organism evidence="1 2">
    <name type="scientific">Enterococcus hirae</name>
    <dbReference type="NCBI Taxonomy" id="1354"/>
    <lineage>
        <taxon>Bacteria</taxon>
        <taxon>Bacillati</taxon>
        <taxon>Bacillota</taxon>
        <taxon>Bacilli</taxon>
        <taxon>Lactobacillales</taxon>
        <taxon>Enterococcaceae</taxon>
        <taxon>Enterococcus</taxon>
    </lineage>
</organism>
<protein>
    <submittedName>
        <fullName evidence="1">Uncharacterized protein</fullName>
    </submittedName>
</protein>
<name>A0AB37ICD2_ENTHR</name>
<dbReference type="Proteomes" id="UP000253498">
    <property type="component" value="Unassembled WGS sequence"/>
</dbReference>
<dbReference type="AlphaFoldDB" id="A0AB37ICD2"/>